<dbReference type="Gene3D" id="2.20.200.10">
    <property type="entry name" value="Outer membrane efflux proteins (OEP)"/>
    <property type="match status" value="1"/>
</dbReference>
<dbReference type="EMBL" id="JAUSUH010000012">
    <property type="protein sequence ID" value="MDQ0349662.1"/>
    <property type="molecule type" value="Genomic_DNA"/>
</dbReference>
<feature type="compositionally biased region" description="Polar residues" evidence="3">
    <location>
        <begin position="219"/>
        <end position="230"/>
    </location>
</feature>
<gene>
    <name evidence="4" type="ORF">J2S76_004113</name>
</gene>
<dbReference type="RefSeq" id="WP_307063566.1">
    <property type="nucleotide sequence ID" value="NZ_JAUSUH010000012.1"/>
</dbReference>
<dbReference type="PANTHER" id="PTHR30203">
    <property type="entry name" value="OUTER MEMBRANE CATION EFFLUX PROTEIN"/>
    <property type="match status" value="1"/>
</dbReference>
<dbReference type="Gene3D" id="1.20.1600.10">
    <property type="entry name" value="Outer membrane efflux proteins (OEP)"/>
    <property type="match status" value="1"/>
</dbReference>
<comment type="caution">
    <text evidence="4">The sequence shown here is derived from an EMBL/GenBank/DDBJ whole genome shotgun (WGS) entry which is preliminary data.</text>
</comment>
<evidence type="ECO:0000256" key="3">
    <source>
        <dbReference type="SAM" id="MobiDB-lite"/>
    </source>
</evidence>
<dbReference type="SUPFAM" id="SSF56954">
    <property type="entry name" value="Outer membrane efflux proteins (OEP)"/>
    <property type="match status" value="1"/>
</dbReference>
<keyword evidence="5" id="KW-1185">Reference proteome</keyword>
<dbReference type="InterPro" id="IPR003423">
    <property type="entry name" value="OMP_efflux"/>
</dbReference>
<evidence type="ECO:0000313" key="4">
    <source>
        <dbReference type="EMBL" id="MDQ0349662.1"/>
    </source>
</evidence>
<dbReference type="Pfam" id="PF02321">
    <property type="entry name" value="OEP"/>
    <property type="match status" value="2"/>
</dbReference>
<name>A0ABU0DMM0_9HYPH</name>
<comment type="similarity">
    <text evidence="1">Belongs to the outer membrane factor (OMF) (TC 1.B.17) family.</text>
</comment>
<protein>
    <submittedName>
        <fullName evidence="4">NodT family efflux transporter outer membrane factor (OMF) lipoprotein</fullName>
    </submittedName>
</protein>
<dbReference type="Proteomes" id="UP001238467">
    <property type="component" value="Unassembled WGS sequence"/>
</dbReference>
<reference evidence="4 5" key="1">
    <citation type="submission" date="2023-07" db="EMBL/GenBank/DDBJ databases">
        <title>Genomic Encyclopedia of Type Strains, Phase IV (KMG-IV): sequencing the most valuable type-strain genomes for metagenomic binning, comparative biology and taxonomic classification.</title>
        <authorList>
            <person name="Goeker M."/>
        </authorList>
    </citation>
    <scope>NUCLEOTIDE SEQUENCE [LARGE SCALE GENOMIC DNA]</scope>
    <source>
        <strain evidence="4 5">DSM 1277</strain>
    </source>
</reference>
<sequence length="420" mass="43947">MPAVPRDLTAWWRTFHDPVLDHLVERAAADNLTLAQARARLVAGRAQASAAHSLFLPTLGAGGTAVAATPKIDNSDPLRRPLMAGFDMSWDVGLFGLSENTARSADAGEAVLAADVEAVQVAMTAEVASAYISLRAVQQQQALAAALVSAQRRRMQGGAALVHSGLATSAAQMEVAATVAEAEAEQASLEARASALRQQIATLLGTSTPDPALLRAGDQPQSTQAPNASRPNDLLRARPDVRAAEQKVLEAAAEIGIAQAGLYPRLRLVGTIGVGAPFTNSPFGVAGGPVLEIPLLDYGRRLAAVRARQALYDEAVAAYQQSVLLAYQEAVTAQAQWRASRAATVQQRSALKASERKAREMHVLNGEGLADRGQVAEADAGVLDRRRRLVLARETEALSLAAFYKAIGGASASAAVAGPR</sequence>
<keyword evidence="4" id="KW-0449">Lipoprotein</keyword>
<dbReference type="InterPro" id="IPR010131">
    <property type="entry name" value="MdtP/NodT-like"/>
</dbReference>
<evidence type="ECO:0000256" key="1">
    <source>
        <dbReference type="ARBA" id="ARBA00007613"/>
    </source>
</evidence>
<evidence type="ECO:0000313" key="5">
    <source>
        <dbReference type="Proteomes" id="UP001238467"/>
    </source>
</evidence>
<feature type="region of interest" description="Disordered" evidence="3">
    <location>
        <begin position="209"/>
        <end position="233"/>
    </location>
</feature>
<evidence type="ECO:0000256" key="2">
    <source>
        <dbReference type="SAM" id="Coils"/>
    </source>
</evidence>
<feature type="coiled-coil region" evidence="2">
    <location>
        <begin position="170"/>
        <end position="199"/>
    </location>
</feature>
<organism evidence="4 5">
    <name type="scientific">Ancylobacter vacuolatus</name>
    <dbReference type="NCBI Taxonomy" id="223389"/>
    <lineage>
        <taxon>Bacteria</taxon>
        <taxon>Pseudomonadati</taxon>
        <taxon>Pseudomonadota</taxon>
        <taxon>Alphaproteobacteria</taxon>
        <taxon>Hyphomicrobiales</taxon>
        <taxon>Xanthobacteraceae</taxon>
        <taxon>Ancylobacter</taxon>
    </lineage>
</organism>
<dbReference type="PANTHER" id="PTHR30203:SF32">
    <property type="entry name" value="CATION EFFLUX SYSTEM PROTEIN CUSC"/>
    <property type="match status" value="1"/>
</dbReference>
<proteinExistence type="inferred from homology"/>
<accession>A0ABU0DMM0</accession>
<keyword evidence="2" id="KW-0175">Coiled coil</keyword>